<dbReference type="InterPro" id="IPR002347">
    <property type="entry name" value="SDR_fam"/>
</dbReference>
<dbReference type="SMART" id="SM00822">
    <property type="entry name" value="PKS_KR"/>
    <property type="match status" value="1"/>
</dbReference>
<dbReference type="PANTHER" id="PTHR44169">
    <property type="entry name" value="NADPH-DEPENDENT 1-ACYLDIHYDROXYACETONE PHOSPHATE REDUCTASE"/>
    <property type="match status" value="1"/>
</dbReference>
<name>A0A6J6MH38_9ZZZZ</name>
<sequence length="252" mass="26873">MSKTVMITGAGSGFGKAASIALAERGHHVIATTETDAHVEELRAEAPELQVERIDITNAQDIEKVAGWEVDVLINNAGVGQTGPLADVPMERVRRTFEVNVFGTLAVTQAVVKGMATRGSGRIIIVSSIAGVAVAPTFGPYAMTKHALQAMGKAMRAELAPLGIDVTLLNPGPYQTGFNDRMADSMWEWFGAESVNAPATDVFKMISGFVTTGQMDPAEVVQRMVELTEAETTNESNFVPHELEAQLTGRTS</sequence>
<dbReference type="PANTHER" id="PTHR44169:SF6">
    <property type="entry name" value="NADPH-DEPENDENT 1-ACYLDIHYDROXYACETONE PHOSPHATE REDUCTASE"/>
    <property type="match status" value="1"/>
</dbReference>
<dbReference type="Pfam" id="PF00106">
    <property type="entry name" value="adh_short"/>
    <property type="match status" value="1"/>
</dbReference>
<evidence type="ECO:0000259" key="3">
    <source>
        <dbReference type="SMART" id="SM00822"/>
    </source>
</evidence>
<evidence type="ECO:0000256" key="1">
    <source>
        <dbReference type="ARBA" id="ARBA00006484"/>
    </source>
</evidence>
<dbReference type="GO" id="GO:0016491">
    <property type="term" value="F:oxidoreductase activity"/>
    <property type="evidence" value="ECO:0007669"/>
    <property type="project" value="UniProtKB-KW"/>
</dbReference>
<dbReference type="InterPro" id="IPR020904">
    <property type="entry name" value="Sc_DH/Rdtase_CS"/>
</dbReference>
<accession>A0A6J6MH38</accession>
<evidence type="ECO:0000313" key="4">
    <source>
        <dbReference type="EMBL" id="CAB4672418.1"/>
    </source>
</evidence>
<dbReference type="InterPro" id="IPR036291">
    <property type="entry name" value="NAD(P)-bd_dom_sf"/>
</dbReference>
<gene>
    <name evidence="4" type="ORF">UFOPK2242_01531</name>
</gene>
<organism evidence="4">
    <name type="scientific">freshwater metagenome</name>
    <dbReference type="NCBI Taxonomy" id="449393"/>
    <lineage>
        <taxon>unclassified sequences</taxon>
        <taxon>metagenomes</taxon>
        <taxon>ecological metagenomes</taxon>
    </lineage>
</organism>
<dbReference type="PROSITE" id="PS00061">
    <property type="entry name" value="ADH_SHORT"/>
    <property type="match status" value="1"/>
</dbReference>
<dbReference type="CDD" id="cd05374">
    <property type="entry name" value="17beta-HSD-like_SDR_c"/>
    <property type="match status" value="1"/>
</dbReference>
<comment type="similarity">
    <text evidence="1">Belongs to the short-chain dehydrogenases/reductases (SDR) family.</text>
</comment>
<dbReference type="InterPro" id="IPR057326">
    <property type="entry name" value="KR_dom"/>
</dbReference>
<dbReference type="NCBIfam" id="NF006776">
    <property type="entry name" value="PRK09291.1"/>
    <property type="match status" value="1"/>
</dbReference>
<dbReference type="EMBL" id="CAEZWM010000253">
    <property type="protein sequence ID" value="CAB4672418.1"/>
    <property type="molecule type" value="Genomic_DNA"/>
</dbReference>
<dbReference type="SUPFAM" id="SSF51735">
    <property type="entry name" value="NAD(P)-binding Rossmann-fold domains"/>
    <property type="match status" value="1"/>
</dbReference>
<protein>
    <submittedName>
        <fullName evidence="4">Unannotated protein</fullName>
    </submittedName>
</protein>
<evidence type="ECO:0000256" key="2">
    <source>
        <dbReference type="ARBA" id="ARBA00023002"/>
    </source>
</evidence>
<proteinExistence type="inferred from homology"/>
<keyword evidence="2" id="KW-0560">Oxidoreductase</keyword>
<reference evidence="4" key="1">
    <citation type="submission" date="2020-05" db="EMBL/GenBank/DDBJ databases">
        <authorList>
            <person name="Chiriac C."/>
            <person name="Salcher M."/>
            <person name="Ghai R."/>
            <person name="Kavagutti S V."/>
        </authorList>
    </citation>
    <scope>NUCLEOTIDE SEQUENCE</scope>
</reference>
<dbReference type="AlphaFoldDB" id="A0A6J6MH38"/>
<dbReference type="Gene3D" id="3.40.50.720">
    <property type="entry name" value="NAD(P)-binding Rossmann-like Domain"/>
    <property type="match status" value="1"/>
</dbReference>
<dbReference type="PRINTS" id="PR00081">
    <property type="entry name" value="GDHRDH"/>
</dbReference>
<feature type="domain" description="Ketoreductase" evidence="3">
    <location>
        <begin position="3"/>
        <end position="174"/>
    </location>
</feature>
<dbReference type="PRINTS" id="PR00080">
    <property type="entry name" value="SDRFAMILY"/>
</dbReference>